<organism evidence="1 2">
    <name type="scientific">Pelosinus propionicus DSM 13327</name>
    <dbReference type="NCBI Taxonomy" id="1123291"/>
    <lineage>
        <taxon>Bacteria</taxon>
        <taxon>Bacillati</taxon>
        <taxon>Bacillota</taxon>
        <taxon>Negativicutes</taxon>
        <taxon>Selenomonadales</taxon>
        <taxon>Sporomusaceae</taxon>
        <taxon>Pelosinus</taxon>
    </lineage>
</organism>
<dbReference type="RefSeq" id="WP_090940891.1">
    <property type="nucleotide sequence ID" value="NZ_FOTS01000040.1"/>
</dbReference>
<evidence type="ECO:0000313" key="1">
    <source>
        <dbReference type="EMBL" id="SFM09706.1"/>
    </source>
</evidence>
<evidence type="ECO:0000313" key="2">
    <source>
        <dbReference type="Proteomes" id="UP000199520"/>
    </source>
</evidence>
<dbReference type="AlphaFoldDB" id="A0A1I4N2Z8"/>
<accession>A0A1I4N2Z8</accession>
<dbReference type="Proteomes" id="UP000199520">
    <property type="component" value="Unassembled WGS sequence"/>
</dbReference>
<keyword evidence="2" id="KW-1185">Reference proteome</keyword>
<protein>
    <submittedName>
        <fullName evidence="1">Uncharacterized protein</fullName>
    </submittedName>
</protein>
<dbReference type="STRING" id="1123291.SAMN04490355_104060"/>
<proteinExistence type="predicted"/>
<sequence>MQFDLFAPVELKDIRRDLKYWQDTADKMARNYPKYQYAVVEDMFGSYVCMPITEKFDREIVYQTEGGICC</sequence>
<gene>
    <name evidence="1" type="ORF">SAMN04490355_104060</name>
</gene>
<reference evidence="2" key="1">
    <citation type="submission" date="2016-10" db="EMBL/GenBank/DDBJ databases">
        <authorList>
            <person name="Varghese N."/>
            <person name="Submissions S."/>
        </authorList>
    </citation>
    <scope>NUCLEOTIDE SEQUENCE [LARGE SCALE GENOMIC DNA]</scope>
    <source>
        <strain evidence="2">DSM 13327</strain>
    </source>
</reference>
<name>A0A1I4N2Z8_9FIRM</name>
<dbReference type="EMBL" id="FOTS01000040">
    <property type="protein sequence ID" value="SFM09706.1"/>
    <property type="molecule type" value="Genomic_DNA"/>
</dbReference>